<dbReference type="PROSITE" id="PS50887">
    <property type="entry name" value="GGDEF"/>
    <property type="match status" value="1"/>
</dbReference>
<dbReference type="PROSITE" id="PS50883">
    <property type="entry name" value="EAL"/>
    <property type="match status" value="1"/>
</dbReference>
<dbReference type="CDD" id="cd01948">
    <property type="entry name" value="EAL"/>
    <property type="match status" value="1"/>
</dbReference>
<gene>
    <name evidence="3" type="ORF">AQPW35_01380</name>
</gene>
<reference evidence="4" key="1">
    <citation type="submission" date="2019-03" db="EMBL/GenBank/DDBJ databases">
        <title>Aquabacterium pictum sp.nov., the first bacteriochlorophyll a-containing freshwater bacterium in the genus Aquabacterium of the class Betaproteobacteria.</title>
        <authorList>
            <person name="Hirose S."/>
            <person name="Tank M."/>
            <person name="Hara E."/>
            <person name="Tamaki H."/>
            <person name="Takaichi S."/>
            <person name="Haruta S."/>
            <person name="Hanada S."/>
        </authorList>
    </citation>
    <scope>NUCLEOTIDE SEQUENCE [LARGE SCALE GENOMIC DNA]</scope>
    <source>
        <strain evidence="4">W35</strain>
    </source>
</reference>
<feature type="domain" description="GGDEF" evidence="2">
    <location>
        <begin position="161"/>
        <end position="292"/>
    </location>
</feature>
<dbReference type="NCBIfam" id="TIGR00254">
    <property type="entry name" value="GGDEF"/>
    <property type="match status" value="1"/>
</dbReference>
<dbReference type="Gene3D" id="3.30.70.270">
    <property type="match status" value="1"/>
</dbReference>
<dbReference type="PANTHER" id="PTHR33121">
    <property type="entry name" value="CYCLIC DI-GMP PHOSPHODIESTERASE PDEF"/>
    <property type="match status" value="1"/>
</dbReference>
<dbReference type="PANTHER" id="PTHR33121:SF23">
    <property type="entry name" value="CYCLIC DI-GMP PHOSPHODIESTERASE PDEB"/>
    <property type="match status" value="1"/>
</dbReference>
<dbReference type="RefSeq" id="WP_137730842.1">
    <property type="nucleotide sequence ID" value="NZ_BJCL01000001.1"/>
</dbReference>
<dbReference type="InterPro" id="IPR000160">
    <property type="entry name" value="GGDEF_dom"/>
</dbReference>
<dbReference type="SUPFAM" id="SSF55073">
    <property type="entry name" value="Nucleotide cyclase"/>
    <property type="match status" value="1"/>
</dbReference>
<dbReference type="GO" id="GO:0071111">
    <property type="term" value="F:cyclic-guanylate-specific phosphodiesterase activity"/>
    <property type="evidence" value="ECO:0007669"/>
    <property type="project" value="InterPro"/>
</dbReference>
<evidence type="ECO:0000313" key="3">
    <source>
        <dbReference type="EMBL" id="GCL61057.1"/>
    </source>
</evidence>
<dbReference type="InterPro" id="IPR001633">
    <property type="entry name" value="EAL_dom"/>
</dbReference>
<dbReference type="InterPro" id="IPR035919">
    <property type="entry name" value="EAL_sf"/>
</dbReference>
<dbReference type="SMART" id="SM00052">
    <property type="entry name" value="EAL"/>
    <property type="match status" value="1"/>
</dbReference>
<dbReference type="SMART" id="SM00267">
    <property type="entry name" value="GGDEF"/>
    <property type="match status" value="1"/>
</dbReference>
<keyword evidence="4" id="KW-1185">Reference proteome</keyword>
<dbReference type="AlphaFoldDB" id="A0A480AKY1"/>
<organism evidence="3 4">
    <name type="scientific">Pseudaquabacterium pictum</name>
    <dbReference type="NCBI Taxonomy" id="2315236"/>
    <lineage>
        <taxon>Bacteria</taxon>
        <taxon>Pseudomonadati</taxon>
        <taxon>Pseudomonadota</taxon>
        <taxon>Betaproteobacteria</taxon>
        <taxon>Burkholderiales</taxon>
        <taxon>Sphaerotilaceae</taxon>
        <taxon>Pseudaquabacterium</taxon>
    </lineage>
</organism>
<dbReference type="Proteomes" id="UP000301751">
    <property type="component" value="Unassembled WGS sequence"/>
</dbReference>
<sequence length="550" mass="57490">MLASAPVPAARRPTLSSGQWAALLACAGLAGWALLADRALLAVLPGVGIGLVLGTWVGRRAVARAAAELVQAPPTPADATDDDGAALPMARHAMATPPELAPLADGIRALVGRQQALYAVQAEQLEALRRQAHSDPLTGLANRRHFMAMLDSVLGAGQAPAEAGLLLLRMRDLQGLNQRVGHAATDRALLAVAGALQAYTDRIGRCFAGRLNGADFALLLPVGGMVQETAAALTQAMRLPLLAIDPQARVFAGAVELDRPMNATQALALADAALARAEAGLVLPPALPAADLPPLDAGMAQGESSWQRRISRALVQGRVALAAYPVRTPDGRQLHLDCPLRVQLQADGPLEPASRWLSLATRSRLCAEVDEKAVALALAAIDSDGQARCINVAAQSVGSAEFVAAVARRLEHAPEAACRLWVDLPEALALDRPLLVREVSRRWRPLGVMLGLEHAGEGLARIPRLIDLGLDCVRIDARFVQGISGDGAGDARRHLQGLVKLVQAVGLQVTAEGVRSADDLEMLWQLGFDAATGPALVAEPAPVPAPVTVS</sequence>
<evidence type="ECO:0000259" key="1">
    <source>
        <dbReference type="PROSITE" id="PS50883"/>
    </source>
</evidence>
<proteinExistence type="predicted"/>
<dbReference type="InterPro" id="IPR043128">
    <property type="entry name" value="Rev_trsase/Diguanyl_cyclase"/>
</dbReference>
<dbReference type="InterPro" id="IPR050706">
    <property type="entry name" value="Cyclic-di-GMP_PDE-like"/>
</dbReference>
<dbReference type="Pfam" id="PF00990">
    <property type="entry name" value="GGDEF"/>
    <property type="match status" value="1"/>
</dbReference>
<name>A0A480AKY1_9BURK</name>
<dbReference type="Gene3D" id="3.20.20.450">
    <property type="entry name" value="EAL domain"/>
    <property type="match status" value="1"/>
</dbReference>
<dbReference type="Pfam" id="PF00563">
    <property type="entry name" value="EAL"/>
    <property type="match status" value="1"/>
</dbReference>
<comment type="caution">
    <text evidence="3">The sequence shown here is derived from an EMBL/GenBank/DDBJ whole genome shotgun (WGS) entry which is preliminary data.</text>
</comment>
<evidence type="ECO:0008006" key="5">
    <source>
        <dbReference type="Google" id="ProtNLM"/>
    </source>
</evidence>
<evidence type="ECO:0000313" key="4">
    <source>
        <dbReference type="Proteomes" id="UP000301751"/>
    </source>
</evidence>
<dbReference type="InterPro" id="IPR029787">
    <property type="entry name" value="Nucleotide_cyclase"/>
</dbReference>
<accession>A0A480AKY1</accession>
<dbReference type="OrthoDB" id="5894408at2"/>
<feature type="domain" description="EAL" evidence="1">
    <location>
        <begin position="303"/>
        <end position="550"/>
    </location>
</feature>
<dbReference type="EMBL" id="BJCL01000001">
    <property type="protein sequence ID" value="GCL61057.1"/>
    <property type="molecule type" value="Genomic_DNA"/>
</dbReference>
<dbReference type="SUPFAM" id="SSF141868">
    <property type="entry name" value="EAL domain-like"/>
    <property type="match status" value="1"/>
</dbReference>
<evidence type="ECO:0000259" key="2">
    <source>
        <dbReference type="PROSITE" id="PS50887"/>
    </source>
</evidence>
<protein>
    <recommendedName>
        <fullName evidence="5">GGDEF-domain containing protein</fullName>
    </recommendedName>
</protein>